<dbReference type="RefSeq" id="WP_149648836.1">
    <property type="nucleotide sequence ID" value="NZ_VEWN01000002.1"/>
</dbReference>
<reference evidence="1 2" key="1">
    <citation type="submission" date="2019-07" db="EMBL/GenBank/DDBJ databases">
        <title>Genome sequencing of the stress-tolerant strain Azospirillum brasilense Az19.</title>
        <authorList>
            <person name="Maroniche G.A."/>
            <person name="Garcia J.E."/>
            <person name="Pagnussat L."/>
            <person name="Amenta M."/>
            <person name="Creus C.M."/>
        </authorList>
    </citation>
    <scope>NUCLEOTIDE SEQUENCE [LARGE SCALE GENOMIC DNA]</scope>
    <source>
        <strain evidence="1 2">Az19</strain>
    </source>
</reference>
<comment type="caution">
    <text evidence="1">The sequence shown here is derived from an EMBL/GenBank/DDBJ whole genome shotgun (WGS) entry which is preliminary data.</text>
</comment>
<evidence type="ECO:0000313" key="1">
    <source>
        <dbReference type="EMBL" id="KAA1057150.1"/>
    </source>
</evidence>
<organism evidence="1 2">
    <name type="scientific">Azospirillum argentinense</name>
    <dbReference type="NCBI Taxonomy" id="2970906"/>
    <lineage>
        <taxon>Bacteria</taxon>
        <taxon>Pseudomonadati</taxon>
        <taxon>Pseudomonadota</taxon>
        <taxon>Alphaproteobacteria</taxon>
        <taxon>Rhodospirillales</taxon>
        <taxon>Azospirillaceae</taxon>
        <taxon>Azospirillum</taxon>
    </lineage>
</organism>
<sequence length="294" mass="31093">MAIIIGDDRPRRVYVVGGMPQSSFAIPFPFFAPADIKVFVGANGVDTELGLGSAFSVVGTGETGGTVNLFWAVSNCTVTVMRRMEIARTTSYPVAGTLRIEALNREAERVIMIAQQLAEQLGRSIKLPPSDDVSDMTLPTAPSRAGRLLGFDSAGNLKVTTTQESFDSILGSATAARNEAVAARNEAVPAAAQAIAAQVAADAIRLLTEIERSKADRAADRAEHEADIATTAATALADWRKGQPTSTLSAWWPSGSRDLGGLDDLTPFLNERMSATRIDLSRGTGLTRNLGSIT</sequence>
<name>A0A5B0L076_9PROT</name>
<gene>
    <name evidence="1" type="ORF">FH063_001318</name>
</gene>
<accession>A0A5B0L076</accession>
<dbReference type="Proteomes" id="UP000325333">
    <property type="component" value="Unassembled WGS sequence"/>
</dbReference>
<dbReference type="EMBL" id="VEWN01000002">
    <property type="protein sequence ID" value="KAA1057150.1"/>
    <property type="molecule type" value="Genomic_DNA"/>
</dbReference>
<proteinExistence type="predicted"/>
<protein>
    <submittedName>
        <fullName evidence="1">Uncharacterized protein</fullName>
    </submittedName>
</protein>
<dbReference type="AlphaFoldDB" id="A0A5B0L076"/>
<evidence type="ECO:0000313" key="2">
    <source>
        <dbReference type="Proteomes" id="UP000325333"/>
    </source>
</evidence>